<sequence length="60" mass="7008">MFWTTTTLMKTRSACFQTSPYGQFRRQKKRWLGYTPAVRASPMSGLCFQNSLLRNVKLLC</sequence>
<dbReference type="AlphaFoldDB" id="A0A8T1TL63"/>
<evidence type="ECO:0000313" key="1">
    <source>
        <dbReference type="EMBL" id="KAG6943873.1"/>
    </source>
</evidence>
<dbReference type="EMBL" id="JAENGZ010002380">
    <property type="protein sequence ID" value="KAG6943873.1"/>
    <property type="molecule type" value="Genomic_DNA"/>
</dbReference>
<organism evidence="1 2">
    <name type="scientific">Phytophthora cactorum</name>
    <dbReference type="NCBI Taxonomy" id="29920"/>
    <lineage>
        <taxon>Eukaryota</taxon>
        <taxon>Sar</taxon>
        <taxon>Stramenopiles</taxon>
        <taxon>Oomycota</taxon>
        <taxon>Peronosporomycetes</taxon>
        <taxon>Peronosporales</taxon>
        <taxon>Peronosporaceae</taxon>
        <taxon>Phytophthora</taxon>
    </lineage>
</organism>
<dbReference type="Proteomes" id="UP000688947">
    <property type="component" value="Unassembled WGS sequence"/>
</dbReference>
<accession>A0A8T1TL63</accession>
<name>A0A8T1TL63_9STRA</name>
<comment type="caution">
    <text evidence="1">The sequence shown here is derived from an EMBL/GenBank/DDBJ whole genome shotgun (WGS) entry which is preliminary data.</text>
</comment>
<protein>
    <submittedName>
        <fullName evidence="1">Uncharacterized protein</fullName>
    </submittedName>
</protein>
<evidence type="ECO:0000313" key="2">
    <source>
        <dbReference type="Proteomes" id="UP000688947"/>
    </source>
</evidence>
<gene>
    <name evidence="1" type="ORF">JG687_00018184</name>
</gene>
<proteinExistence type="predicted"/>
<reference evidence="1" key="1">
    <citation type="submission" date="2021-01" db="EMBL/GenBank/DDBJ databases">
        <title>Phytophthora aleatoria, a newly-described species from Pinus radiata is distinct from Phytophthora cactorum isolates based on comparative genomics.</title>
        <authorList>
            <person name="Mcdougal R."/>
            <person name="Panda P."/>
            <person name="Williams N."/>
            <person name="Studholme D.J."/>
        </authorList>
    </citation>
    <scope>NUCLEOTIDE SEQUENCE</scope>
    <source>
        <strain evidence="1">NZFS 3830</strain>
    </source>
</reference>